<reference evidence="2 3" key="1">
    <citation type="submission" date="2023-03" db="EMBL/GenBank/DDBJ databases">
        <title>Muricauda XX sp. nov. and Muricauda XXX sp. nov., two novel species isolated from Okinawa Trough.</title>
        <authorList>
            <person name="Cao W."/>
            <person name="Deng X."/>
        </authorList>
    </citation>
    <scope>NUCLEOTIDE SEQUENCE [LARGE SCALE GENOMIC DNA]</scope>
    <source>
        <strain evidence="2 3">334s03</strain>
    </source>
</reference>
<evidence type="ECO:0000256" key="1">
    <source>
        <dbReference type="SAM" id="Coils"/>
    </source>
</evidence>
<sequence length="643" mass="72819">MIQPFKKWLLPLFFLLVPQLTTFGQELKTYEGPLQVGPYQGKAVYQYSIIDLDTVFNGDFQLRKSNLETLMEKKDSSFGFTGFFDQGVANGPWEFQFGEFNTNNQSQVVDNEYRVLVSGVQEIGNGDLSKGKPDGTWTYTINQIKDSQIEKTLFKSTVSFDEGVPQQNFQIENGTSVLVGRLLRNGMAHDEWSFYGTETVDDIENWFFDDGLLRSVQMKSNGVSKEISIFNTSFPNYQTIDLDAGFIALLESVLDSENGKSHVANLLEQHLDYYQKMNGVLGHLGNSAFSANMKVRVPHYPLDSLQNKTLAQIASDYKVAADLSNAILGNSHLNIVKRTDPEALFYYNVTEKINKEFLNPLETLVSHINLDIVQHQPIPELLNRLWPNGKPSTAIRIANDKGETRVFSLPSSGEFEYGGEDLLSVGAMATYARMSLEYIKGSLASRLTNDEQLQMLNGLEEELIELNNGLEQEMDSVSGFYSEYLNAFDQLRQLADSSLTTYADIENPNEKLEYGRGIKTCLSELIALARTIKSIPARREAIKKEYTDVVWNPFMANVMEEEVKKRIVGAYEDVLIPYFITTVSEEINCSNAGQLNDQMGSTHQIILDLRNKDTKKLERKLRREKRPEVILTLLQEQSILKNQ</sequence>
<evidence type="ECO:0000313" key="3">
    <source>
        <dbReference type="Proteomes" id="UP001221366"/>
    </source>
</evidence>
<proteinExistence type="predicted"/>
<dbReference type="EMBL" id="JARFVB010000023">
    <property type="protein sequence ID" value="MDF0718245.1"/>
    <property type="molecule type" value="Genomic_DNA"/>
</dbReference>
<keyword evidence="1" id="KW-0175">Coiled coil</keyword>
<protein>
    <submittedName>
        <fullName evidence="2">Uncharacterized protein</fullName>
    </submittedName>
</protein>
<keyword evidence="3" id="KW-1185">Reference proteome</keyword>
<evidence type="ECO:0000313" key="2">
    <source>
        <dbReference type="EMBL" id="MDF0718245.1"/>
    </source>
</evidence>
<name>A0ABT5Y471_9FLAO</name>
<feature type="coiled-coil region" evidence="1">
    <location>
        <begin position="449"/>
        <end position="476"/>
    </location>
</feature>
<gene>
    <name evidence="2" type="ORF">PY092_18935</name>
</gene>
<dbReference type="RefSeq" id="WP_275617306.1">
    <property type="nucleotide sequence ID" value="NZ_JARFVB010000023.1"/>
</dbReference>
<comment type="caution">
    <text evidence="2">The sequence shown here is derived from an EMBL/GenBank/DDBJ whole genome shotgun (WGS) entry which is preliminary data.</text>
</comment>
<dbReference type="Proteomes" id="UP001221366">
    <property type="component" value="Unassembled WGS sequence"/>
</dbReference>
<accession>A0ABT5Y471</accession>
<organism evidence="2 3">
    <name type="scientific">Flagellimonas yonaguniensis</name>
    <dbReference type="NCBI Taxonomy" id="3031325"/>
    <lineage>
        <taxon>Bacteria</taxon>
        <taxon>Pseudomonadati</taxon>
        <taxon>Bacteroidota</taxon>
        <taxon>Flavobacteriia</taxon>
        <taxon>Flavobacteriales</taxon>
        <taxon>Flavobacteriaceae</taxon>
        <taxon>Flagellimonas</taxon>
    </lineage>
</organism>